<keyword evidence="7 20" id="KW-0808">Transferase</keyword>
<keyword evidence="11 20" id="KW-0460">Magnesium</keyword>
<dbReference type="NCBIfam" id="TIGR01173">
    <property type="entry name" value="glmU"/>
    <property type="match status" value="1"/>
</dbReference>
<comment type="function">
    <text evidence="19 20">Catalyzes the last two sequential reactions in the de novo biosynthetic pathway for UDP-N-acetylglucosamine (UDP-GlcNAc). The C-terminal domain catalyzes the transfer of acetyl group from acetyl coenzyme A to glucosamine-1-phosphate (GlcN-1-P) to produce N-acetylglucosamine-1-phosphate (GlcNAc-1-P), which is converted into UDP-GlcNAc by the transfer of uridine 5-monophosphate (from uridine 5-triphosphate), a reaction catalyzed by the N-terminal domain.</text>
</comment>
<feature type="binding site" evidence="20">
    <location>
        <position position="230"/>
    </location>
    <ligand>
        <name>UDP-N-acetyl-alpha-D-glucosamine</name>
        <dbReference type="ChEBI" id="CHEBI:57705"/>
    </ligand>
</feature>
<dbReference type="InterPro" id="IPR038009">
    <property type="entry name" value="GlmU_C_LbH"/>
</dbReference>
<feature type="binding site" evidence="20">
    <location>
        <position position="230"/>
    </location>
    <ligand>
        <name>Mg(2+)</name>
        <dbReference type="ChEBI" id="CHEBI:18420"/>
    </ligand>
</feature>
<dbReference type="SUPFAM" id="SSF51161">
    <property type="entry name" value="Trimeric LpxA-like enzymes"/>
    <property type="match status" value="1"/>
</dbReference>
<dbReference type="InterPro" id="IPR056729">
    <property type="entry name" value="GMPPB_C"/>
</dbReference>
<dbReference type="CDD" id="cd03353">
    <property type="entry name" value="LbH_GlmU_C"/>
    <property type="match status" value="1"/>
</dbReference>
<evidence type="ECO:0000256" key="6">
    <source>
        <dbReference type="ARBA" id="ARBA00022490"/>
    </source>
</evidence>
<dbReference type="GO" id="GO:0005737">
    <property type="term" value="C:cytoplasm"/>
    <property type="evidence" value="ECO:0007669"/>
    <property type="project" value="UniProtKB-SubCell"/>
</dbReference>
<dbReference type="EC" id="2.7.7.23" evidence="20"/>
<evidence type="ECO:0000256" key="3">
    <source>
        <dbReference type="ARBA" id="ARBA00005208"/>
    </source>
</evidence>
<keyword evidence="9 20" id="KW-0479">Metal-binding</keyword>
<dbReference type="InterPro" id="IPR029044">
    <property type="entry name" value="Nucleotide-diphossugar_trans"/>
</dbReference>
<name>A0A9X2S4V5_9FIRM</name>
<keyword evidence="14 20" id="KW-0511">Multifunctional enzyme</keyword>
<dbReference type="Proteomes" id="UP001142078">
    <property type="component" value="Unassembled WGS sequence"/>
</dbReference>
<evidence type="ECO:0000256" key="1">
    <source>
        <dbReference type="ARBA" id="ARBA00004496"/>
    </source>
</evidence>
<dbReference type="PANTHER" id="PTHR43584">
    <property type="entry name" value="NUCLEOTIDYL TRANSFERASE"/>
    <property type="match status" value="1"/>
</dbReference>
<comment type="cofactor">
    <cofactor evidence="20">
        <name>Mg(2+)</name>
        <dbReference type="ChEBI" id="CHEBI:18420"/>
    </cofactor>
    <text evidence="20">Binds 1 Mg(2+) ion per subunit.</text>
</comment>
<evidence type="ECO:0000256" key="9">
    <source>
        <dbReference type="ARBA" id="ARBA00022723"/>
    </source>
</evidence>
<evidence type="ECO:0000256" key="16">
    <source>
        <dbReference type="ARBA" id="ARBA00023316"/>
    </source>
</evidence>
<dbReference type="HAMAP" id="MF_01631">
    <property type="entry name" value="GlmU"/>
    <property type="match status" value="1"/>
</dbReference>
<feature type="binding site" evidence="20">
    <location>
        <position position="105"/>
    </location>
    <ligand>
        <name>Mg(2+)</name>
        <dbReference type="ChEBI" id="CHEBI:18420"/>
    </ligand>
</feature>
<dbReference type="GO" id="GO:0019134">
    <property type="term" value="F:glucosamine-1-phosphate N-acetyltransferase activity"/>
    <property type="evidence" value="ECO:0007669"/>
    <property type="project" value="UniProtKB-UniRule"/>
</dbReference>
<feature type="region of interest" description="Linker" evidence="20">
    <location>
        <begin position="233"/>
        <end position="253"/>
    </location>
</feature>
<reference evidence="23" key="1">
    <citation type="submission" date="2022-07" db="EMBL/GenBank/DDBJ databases">
        <title>Enhanced cultured diversity of the mouse gut microbiota enables custom-made synthetic communities.</title>
        <authorList>
            <person name="Afrizal A."/>
        </authorList>
    </citation>
    <scope>NUCLEOTIDE SEQUENCE</scope>
    <source>
        <strain evidence="23">DSM 29482</strain>
    </source>
</reference>
<feature type="binding site" evidence="20">
    <location>
        <position position="368"/>
    </location>
    <ligand>
        <name>UDP-N-acetyl-alpha-D-glucosamine</name>
        <dbReference type="ChEBI" id="CHEBI:57705"/>
    </ligand>
</feature>
<feature type="region of interest" description="Pyrophosphorylase" evidence="20">
    <location>
        <begin position="1"/>
        <end position="232"/>
    </location>
</feature>
<dbReference type="GO" id="GO:0006048">
    <property type="term" value="P:UDP-N-acetylglucosamine biosynthetic process"/>
    <property type="evidence" value="ECO:0007669"/>
    <property type="project" value="InterPro"/>
</dbReference>
<dbReference type="InterPro" id="IPR011004">
    <property type="entry name" value="Trimer_LpxA-like_sf"/>
</dbReference>
<dbReference type="NCBIfam" id="NF010934">
    <property type="entry name" value="PRK14354.1"/>
    <property type="match status" value="1"/>
</dbReference>
<evidence type="ECO:0000256" key="2">
    <source>
        <dbReference type="ARBA" id="ARBA00005166"/>
    </source>
</evidence>
<dbReference type="InterPro" id="IPR050065">
    <property type="entry name" value="GlmU-like"/>
</dbReference>
<comment type="pathway">
    <text evidence="3 20">Nucleotide-sugar biosynthesis; UDP-N-acetyl-alpha-D-glucosamine biosynthesis; UDP-N-acetyl-alpha-D-glucosamine from N-acetyl-alpha-D-glucosamine 1-phosphate: step 1/1.</text>
</comment>
<evidence type="ECO:0000256" key="18">
    <source>
        <dbReference type="ARBA" id="ARBA00048493"/>
    </source>
</evidence>
<feature type="binding site" evidence="20">
    <location>
        <begin position="103"/>
        <end position="105"/>
    </location>
    <ligand>
        <name>UDP-N-acetyl-alpha-D-glucosamine</name>
        <dbReference type="ChEBI" id="CHEBI:57705"/>
    </ligand>
</feature>
<evidence type="ECO:0000256" key="15">
    <source>
        <dbReference type="ARBA" id="ARBA00023315"/>
    </source>
</evidence>
<evidence type="ECO:0000256" key="14">
    <source>
        <dbReference type="ARBA" id="ARBA00023268"/>
    </source>
</evidence>
<comment type="subcellular location">
    <subcellularLocation>
        <location evidence="1 20">Cytoplasm</location>
    </subcellularLocation>
</comment>
<evidence type="ECO:0000313" key="23">
    <source>
        <dbReference type="EMBL" id="MCR2043888.1"/>
    </source>
</evidence>
<evidence type="ECO:0000256" key="5">
    <source>
        <dbReference type="ARBA" id="ARBA00007947"/>
    </source>
</evidence>
<feature type="binding site" evidence="20">
    <location>
        <position position="353"/>
    </location>
    <ligand>
        <name>UDP-N-acetyl-alpha-D-glucosamine</name>
        <dbReference type="ChEBI" id="CHEBI:57705"/>
    </ligand>
</feature>
<comment type="catalytic activity">
    <reaction evidence="18 20">
        <text>N-acetyl-alpha-D-glucosamine 1-phosphate + UTP + H(+) = UDP-N-acetyl-alpha-D-glucosamine + diphosphate</text>
        <dbReference type="Rhea" id="RHEA:13509"/>
        <dbReference type="ChEBI" id="CHEBI:15378"/>
        <dbReference type="ChEBI" id="CHEBI:33019"/>
        <dbReference type="ChEBI" id="CHEBI:46398"/>
        <dbReference type="ChEBI" id="CHEBI:57705"/>
        <dbReference type="ChEBI" id="CHEBI:57776"/>
        <dbReference type="EC" id="2.7.7.23"/>
    </reaction>
</comment>
<evidence type="ECO:0000256" key="4">
    <source>
        <dbReference type="ARBA" id="ARBA00007707"/>
    </source>
</evidence>
<dbReference type="Pfam" id="PF00483">
    <property type="entry name" value="NTP_transferase"/>
    <property type="match status" value="1"/>
</dbReference>
<keyword evidence="13 20" id="KW-0573">Peptidoglycan synthesis</keyword>
<keyword evidence="24" id="KW-1185">Reference proteome</keyword>
<dbReference type="GO" id="GO:0003977">
    <property type="term" value="F:UDP-N-acetylglucosamine diphosphorylase activity"/>
    <property type="evidence" value="ECO:0007669"/>
    <property type="project" value="UniProtKB-UniRule"/>
</dbReference>
<dbReference type="Pfam" id="PF25087">
    <property type="entry name" value="GMPPB_C"/>
    <property type="match status" value="1"/>
</dbReference>
<comment type="subunit">
    <text evidence="20">Homotrimer.</text>
</comment>
<keyword evidence="16 20" id="KW-0961">Cell wall biogenesis/degradation</keyword>
<dbReference type="Gene3D" id="3.90.550.10">
    <property type="entry name" value="Spore Coat Polysaccharide Biosynthesis Protein SpsA, Chain A"/>
    <property type="match status" value="1"/>
</dbReference>
<evidence type="ECO:0000259" key="21">
    <source>
        <dbReference type="Pfam" id="PF00483"/>
    </source>
</evidence>
<evidence type="ECO:0000259" key="22">
    <source>
        <dbReference type="Pfam" id="PF25087"/>
    </source>
</evidence>
<comment type="caution">
    <text evidence="20">Lacks conserved residue(s) required for the propagation of feature annotation.</text>
</comment>
<dbReference type="GO" id="GO:0008360">
    <property type="term" value="P:regulation of cell shape"/>
    <property type="evidence" value="ECO:0007669"/>
    <property type="project" value="UniProtKB-KW"/>
</dbReference>
<dbReference type="EC" id="2.3.1.157" evidence="20"/>
<evidence type="ECO:0000256" key="12">
    <source>
        <dbReference type="ARBA" id="ARBA00022960"/>
    </source>
</evidence>
<gene>
    <name evidence="20 23" type="primary">glmU</name>
    <name evidence="23" type="ORF">NSA23_07110</name>
</gene>
<keyword evidence="12 20" id="KW-0133">Cell shape</keyword>
<dbReference type="AlphaFoldDB" id="A0A9X2S4V5"/>
<accession>A0A9X2S4V5</accession>
<dbReference type="GO" id="GO:0009252">
    <property type="term" value="P:peptidoglycan biosynthetic process"/>
    <property type="evidence" value="ECO:0007669"/>
    <property type="project" value="UniProtKB-UniRule"/>
</dbReference>
<dbReference type="GO" id="GO:0071555">
    <property type="term" value="P:cell wall organization"/>
    <property type="evidence" value="ECO:0007669"/>
    <property type="project" value="UniProtKB-KW"/>
</dbReference>
<evidence type="ECO:0000256" key="10">
    <source>
        <dbReference type="ARBA" id="ARBA00022737"/>
    </source>
</evidence>
<dbReference type="Gene3D" id="2.160.10.10">
    <property type="entry name" value="Hexapeptide repeat proteins"/>
    <property type="match status" value="1"/>
</dbReference>
<feature type="region of interest" description="N-acetyltransferase" evidence="20">
    <location>
        <begin position="254"/>
        <end position="462"/>
    </location>
</feature>
<dbReference type="InterPro" id="IPR005882">
    <property type="entry name" value="Bifunctional_GlmU"/>
</dbReference>
<protein>
    <recommendedName>
        <fullName evidence="20">Bifunctional protein GlmU</fullName>
    </recommendedName>
    <domain>
        <recommendedName>
            <fullName evidence="20">UDP-N-acetylglucosamine pyrophosphorylase</fullName>
            <ecNumber evidence="20">2.7.7.23</ecNumber>
        </recommendedName>
        <alternativeName>
            <fullName evidence="20">N-acetylglucosamine-1-phosphate uridyltransferase</fullName>
        </alternativeName>
    </domain>
    <domain>
        <recommendedName>
            <fullName evidence="20">Glucosamine-1-phosphate N-acetyltransferase</fullName>
            <ecNumber evidence="20">2.3.1.157</ecNumber>
        </recommendedName>
    </domain>
</protein>
<dbReference type="CDD" id="cd02540">
    <property type="entry name" value="GT2_GlmU_N_bac"/>
    <property type="match status" value="1"/>
</dbReference>
<keyword evidence="8 20" id="KW-0548">Nucleotidyltransferase</keyword>
<comment type="catalytic activity">
    <reaction evidence="17 20">
        <text>alpha-D-glucosamine 1-phosphate + acetyl-CoA = N-acetyl-alpha-D-glucosamine 1-phosphate + CoA + H(+)</text>
        <dbReference type="Rhea" id="RHEA:13725"/>
        <dbReference type="ChEBI" id="CHEBI:15378"/>
        <dbReference type="ChEBI" id="CHEBI:57287"/>
        <dbReference type="ChEBI" id="CHEBI:57288"/>
        <dbReference type="ChEBI" id="CHEBI:57776"/>
        <dbReference type="ChEBI" id="CHEBI:58516"/>
        <dbReference type="EC" id="2.3.1.157"/>
    </reaction>
</comment>
<feature type="binding site" evidence="20">
    <location>
        <position position="425"/>
    </location>
    <ligand>
        <name>acetyl-CoA</name>
        <dbReference type="ChEBI" id="CHEBI:57288"/>
    </ligand>
</feature>
<organism evidence="23 24">
    <name type="scientific">Anaerosalibacter massiliensis</name>
    <dbReference type="NCBI Taxonomy" id="1347392"/>
    <lineage>
        <taxon>Bacteria</taxon>
        <taxon>Bacillati</taxon>
        <taxon>Bacillota</taxon>
        <taxon>Tissierellia</taxon>
        <taxon>Tissierellales</taxon>
        <taxon>Sporanaerobacteraceae</taxon>
        <taxon>Anaerosalibacter</taxon>
    </lineage>
</organism>
<dbReference type="PANTHER" id="PTHR43584:SF3">
    <property type="entry name" value="BIFUNCTIONAL PROTEIN GLMU"/>
    <property type="match status" value="1"/>
</dbReference>
<evidence type="ECO:0000256" key="20">
    <source>
        <dbReference type="HAMAP-Rule" id="MF_01631"/>
    </source>
</evidence>
<evidence type="ECO:0000256" key="8">
    <source>
        <dbReference type="ARBA" id="ARBA00022695"/>
    </source>
</evidence>
<dbReference type="GO" id="GO:0000287">
    <property type="term" value="F:magnesium ion binding"/>
    <property type="evidence" value="ECO:0007669"/>
    <property type="project" value="UniProtKB-UniRule"/>
</dbReference>
<dbReference type="GO" id="GO:0000902">
    <property type="term" value="P:cell morphogenesis"/>
    <property type="evidence" value="ECO:0007669"/>
    <property type="project" value="UniProtKB-UniRule"/>
</dbReference>
<feature type="binding site" evidence="20">
    <location>
        <begin position="81"/>
        <end position="82"/>
    </location>
    <ligand>
        <name>UDP-N-acetyl-alpha-D-glucosamine</name>
        <dbReference type="ChEBI" id="CHEBI:57705"/>
    </ligand>
</feature>
<feature type="binding site" evidence="20">
    <location>
        <begin position="388"/>
        <end position="389"/>
    </location>
    <ligand>
        <name>acetyl-CoA</name>
        <dbReference type="ChEBI" id="CHEBI:57288"/>
    </ligand>
</feature>
<dbReference type="GO" id="GO:0009245">
    <property type="term" value="P:lipid A biosynthetic process"/>
    <property type="evidence" value="ECO:0007669"/>
    <property type="project" value="UniProtKB-UniRule"/>
</dbReference>
<feature type="domain" description="Mannose-1-phosphate guanyltransferase C-terminal" evidence="22">
    <location>
        <begin position="320"/>
        <end position="383"/>
    </location>
</feature>
<comment type="pathway">
    <text evidence="2 20">Nucleotide-sugar biosynthesis; UDP-N-acetyl-alpha-D-glucosamine biosynthesis; N-acetyl-alpha-D-glucosamine 1-phosphate from alpha-D-glucosamine 6-phosphate (route II): step 2/2.</text>
</comment>
<keyword evidence="15 20" id="KW-0012">Acyltransferase</keyword>
<evidence type="ECO:0000256" key="17">
    <source>
        <dbReference type="ARBA" id="ARBA00048247"/>
    </source>
</evidence>
<evidence type="ECO:0000313" key="24">
    <source>
        <dbReference type="Proteomes" id="UP001142078"/>
    </source>
</evidence>
<comment type="caution">
    <text evidence="23">The sequence shown here is derived from an EMBL/GenBank/DDBJ whole genome shotgun (WGS) entry which is preliminary data.</text>
</comment>
<feature type="binding site" evidence="20">
    <location>
        <position position="157"/>
    </location>
    <ligand>
        <name>UDP-N-acetyl-alpha-D-glucosamine</name>
        <dbReference type="ChEBI" id="CHEBI:57705"/>
    </ligand>
</feature>
<evidence type="ECO:0000256" key="11">
    <source>
        <dbReference type="ARBA" id="ARBA00022842"/>
    </source>
</evidence>
<keyword evidence="10 20" id="KW-0677">Repeat</keyword>
<feature type="binding site" evidence="20">
    <location>
        <position position="21"/>
    </location>
    <ligand>
        <name>UDP-N-acetyl-alpha-D-glucosamine</name>
        <dbReference type="ChEBI" id="CHEBI:57705"/>
    </ligand>
</feature>
<feature type="binding site" evidence="20">
    <location>
        <position position="379"/>
    </location>
    <ligand>
        <name>UDP-N-acetyl-alpha-D-glucosamine</name>
        <dbReference type="ChEBI" id="CHEBI:57705"/>
    </ligand>
</feature>
<keyword evidence="6 20" id="KW-0963">Cytoplasm</keyword>
<evidence type="ECO:0000256" key="7">
    <source>
        <dbReference type="ARBA" id="ARBA00022679"/>
    </source>
</evidence>
<dbReference type="GO" id="GO:0016020">
    <property type="term" value="C:membrane"/>
    <property type="evidence" value="ECO:0007669"/>
    <property type="project" value="GOC"/>
</dbReference>
<dbReference type="InterPro" id="IPR005835">
    <property type="entry name" value="NTP_transferase_dom"/>
</dbReference>
<dbReference type="InterPro" id="IPR001451">
    <property type="entry name" value="Hexapep"/>
</dbReference>
<feature type="binding site" evidence="20">
    <location>
        <position position="335"/>
    </location>
    <ligand>
        <name>UDP-N-acetyl-alpha-D-glucosamine</name>
        <dbReference type="ChEBI" id="CHEBI:57705"/>
    </ligand>
</feature>
<feature type="binding site" evidence="20">
    <location>
        <position position="407"/>
    </location>
    <ligand>
        <name>acetyl-CoA</name>
        <dbReference type="ChEBI" id="CHEBI:57288"/>
    </ligand>
</feature>
<evidence type="ECO:0000256" key="13">
    <source>
        <dbReference type="ARBA" id="ARBA00022984"/>
    </source>
</evidence>
<feature type="domain" description="Nucleotidyl transferase" evidence="21">
    <location>
        <begin position="4"/>
        <end position="217"/>
    </location>
</feature>
<evidence type="ECO:0000256" key="19">
    <source>
        <dbReference type="ARBA" id="ARBA00049628"/>
    </source>
</evidence>
<comment type="pathway">
    <text evidence="20">Bacterial outer membrane biogenesis; LPS lipid A biosynthesis.</text>
</comment>
<comment type="similarity">
    <text evidence="4 20">In the C-terminal section; belongs to the transferase hexapeptide repeat family.</text>
</comment>
<dbReference type="EMBL" id="JANJZL010000003">
    <property type="protein sequence ID" value="MCR2043888.1"/>
    <property type="molecule type" value="Genomic_DNA"/>
</dbReference>
<sequence>MTISIILAAGEGTRMKSSKPKVLHNICGKPLLSYVIQASREAKVENNIVVVGHEGEKIIDNIKGEDITFAKQPIGDELPYGTGFAVMQARSYIKDDSCVIILYGDTPLISGDTLNKLVEYHNSSDNACTVLTAEFDNPKGYGRIIRDGDGNILSIVEEKDARDKEKKIKEINSGMYCFKGKYLKLALDKIDNKNAQGEYYITDAVKIFKDEGLRVGAYKIDDSTEIYGINSRVQLAYAEKLMRRRINERHMENGVTLIDPDSTYIGNEVHIGRDTIIYPGTILEGNTEIGKDCIIGQNSRIVNSIIDNKVEIQISTILDSIINEGSKIGPYAYLRPNSHIGKNVKIGDFVEVKNSNVGDNTKASHLSYVGDADVGKNVNIGCGVVFVNYNGKTKNRTTVGDNAFIGSNSNLVAPVVVKDWGYIAAGSTITDEVDKGNLAIARARQVSKADWVFKKGFTKDNK</sequence>
<comment type="similarity">
    <text evidence="5 20">In the N-terminal section; belongs to the N-acetylglucosamine-1-phosphate uridyltransferase family.</text>
</comment>
<dbReference type="Pfam" id="PF00132">
    <property type="entry name" value="Hexapep"/>
    <property type="match status" value="1"/>
</dbReference>
<proteinExistence type="inferred from homology"/>
<dbReference type="SUPFAM" id="SSF53448">
    <property type="entry name" value="Nucleotide-diphospho-sugar transferases"/>
    <property type="match status" value="1"/>
</dbReference>
<feature type="binding site" evidence="20">
    <location>
        <position position="172"/>
    </location>
    <ligand>
        <name>UDP-N-acetyl-alpha-D-glucosamine</name>
        <dbReference type="ChEBI" id="CHEBI:57705"/>
    </ligand>
</feature>
<feature type="binding site" evidence="20">
    <location>
        <position position="142"/>
    </location>
    <ligand>
        <name>UDP-N-acetyl-alpha-D-glucosamine</name>
        <dbReference type="ChEBI" id="CHEBI:57705"/>
    </ligand>
</feature>
<dbReference type="RefSeq" id="WP_257490353.1">
    <property type="nucleotide sequence ID" value="NZ_JANJZL010000003.1"/>
</dbReference>
<feature type="active site" description="Proton acceptor" evidence="20">
    <location>
        <position position="365"/>
    </location>
</feature>
<feature type="binding site" evidence="20">
    <location>
        <position position="442"/>
    </location>
    <ligand>
        <name>acetyl-CoA</name>
        <dbReference type="ChEBI" id="CHEBI:57288"/>
    </ligand>
</feature>
<feature type="binding site" evidence="20">
    <location>
        <begin position="7"/>
        <end position="10"/>
    </location>
    <ligand>
        <name>UDP-N-acetyl-alpha-D-glucosamine</name>
        <dbReference type="ChEBI" id="CHEBI:57705"/>
    </ligand>
</feature>